<evidence type="ECO:0000259" key="6">
    <source>
        <dbReference type="Pfam" id="PF14833"/>
    </source>
</evidence>
<dbReference type="GO" id="GO:0016491">
    <property type="term" value="F:oxidoreductase activity"/>
    <property type="evidence" value="ECO:0007669"/>
    <property type="project" value="UniProtKB-KW"/>
</dbReference>
<evidence type="ECO:0000256" key="4">
    <source>
        <dbReference type="PIRSR" id="PIRSR000103-1"/>
    </source>
</evidence>
<dbReference type="PIRSF" id="PIRSF000103">
    <property type="entry name" value="HIBADH"/>
    <property type="match status" value="1"/>
</dbReference>
<dbReference type="InterPro" id="IPR015815">
    <property type="entry name" value="HIBADH-related"/>
</dbReference>
<dbReference type="Proteomes" id="UP000238083">
    <property type="component" value="Unassembled WGS sequence"/>
</dbReference>
<organism evidence="7 8">
    <name type="scientific">Kineococcus rhizosphaerae</name>
    <dbReference type="NCBI Taxonomy" id="559628"/>
    <lineage>
        <taxon>Bacteria</taxon>
        <taxon>Bacillati</taxon>
        <taxon>Actinomycetota</taxon>
        <taxon>Actinomycetes</taxon>
        <taxon>Kineosporiales</taxon>
        <taxon>Kineosporiaceae</taxon>
        <taxon>Kineococcus</taxon>
    </lineage>
</organism>
<dbReference type="InterPro" id="IPR036291">
    <property type="entry name" value="NAD(P)-bd_dom_sf"/>
</dbReference>
<evidence type="ECO:0000256" key="3">
    <source>
        <dbReference type="ARBA" id="ARBA00023027"/>
    </source>
</evidence>
<dbReference type="Gene3D" id="3.40.50.720">
    <property type="entry name" value="NAD(P)-binding Rossmann-like Domain"/>
    <property type="match status" value="1"/>
</dbReference>
<keyword evidence="2" id="KW-0560">Oxidoreductase</keyword>
<dbReference type="GO" id="GO:0050661">
    <property type="term" value="F:NADP binding"/>
    <property type="evidence" value="ECO:0007669"/>
    <property type="project" value="InterPro"/>
</dbReference>
<evidence type="ECO:0000256" key="1">
    <source>
        <dbReference type="ARBA" id="ARBA00009080"/>
    </source>
</evidence>
<dbReference type="InterPro" id="IPR008927">
    <property type="entry name" value="6-PGluconate_DH-like_C_sf"/>
</dbReference>
<dbReference type="SUPFAM" id="SSF51735">
    <property type="entry name" value="NAD(P)-binding Rossmann-fold domains"/>
    <property type="match status" value="1"/>
</dbReference>
<dbReference type="InterPro" id="IPR006115">
    <property type="entry name" value="6PGDH_NADP-bd"/>
</dbReference>
<feature type="domain" description="3-hydroxyisobutyrate dehydrogenase-like NAD-binding" evidence="6">
    <location>
        <begin position="181"/>
        <end position="301"/>
    </location>
</feature>
<dbReference type="InterPro" id="IPR013328">
    <property type="entry name" value="6PGD_dom2"/>
</dbReference>
<dbReference type="OrthoDB" id="3185659at2"/>
<accession>A0A2T0QSG9</accession>
<evidence type="ECO:0000256" key="2">
    <source>
        <dbReference type="ARBA" id="ARBA00023002"/>
    </source>
</evidence>
<keyword evidence="8" id="KW-1185">Reference proteome</keyword>
<dbReference type="SUPFAM" id="SSF48179">
    <property type="entry name" value="6-phosphogluconate dehydrogenase C-terminal domain-like"/>
    <property type="match status" value="1"/>
</dbReference>
<feature type="domain" description="6-phosphogluconate dehydrogenase NADP-binding" evidence="5">
    <location>
        <begin position="21"/>
        <end position="172"/>
    </location>
</feature>
<reference evidence="7 8" key="1">
    <citation type="submission" date="2018-03" db="EMBL/GenBank/DDBJ databases">
        <title>Genomic Encyclopedia of Archaeal and Bacterial Type Strains, Phase II (KMG-II): from individual species to whole genera.</title>
        <authorList>
            <person name="Goeker M."/>
        </authorList>
    </citation>
    <scope>NUCLEOTIDE SEQUENCE [LARGE SCALE GENOMIC DNA]</scope>
    <source>
        <strain evidence="7 8">DSM 19711</strain>
    </source>
</reference>
<proteinExistence type="inferred from homology"/>
<protein>
    <submittedName>
        <fullName evidence="7">3-hydroxyisobutyrate dehydrogenase</fullName>
    </submittedName>
</protein>
<dbReference type="PANTHER" id="PTHR43060">
    <property type="entry name" value="3-HYDROXYISOBUTYRATE DEHYDROGENASE-LIKE 1, MITOCHONDRIAL-RELATED"/>
    <property type="match status" value="1"/>
</dbReference>
<dbReference type="Gene3D" id="1.10.1040.10">
    <property type="entry name" value="N-(1-d-carboxylethyl)-l-norvaline Dehydrogenase, domain 2"/>
    <property type="match status" value="1"/>
</dbReference>
<comment type="similarity">
    <text evidence="1">Belongs to the HIBADH-related family.</text>
</comment>
<name>A0A2T0QSG9_9ACTN</name>
<dbReference type="RefSeq" id="WP_106215634.1">
    <property type="nucleotide sequence ID" value="NZ_PVZF01000027.1"/>
</dbReference>
<keyword evidence="3" id="KW-0520">NAD</keyword>
<comment type="caution">
    <text evidence="7">The sequence shown here is derived from an EMBL/GenBank/DDBJ whole genome shotgun (WGS) entry which is preliminary data.</text>
</comment>
<feature type="active site" evidence="4">
    <location>
        <position position="187"/>
    </location>
</feature>
<dbReference type="Pfam" id="PF03446">
    <property type="entry name" value="NAD_binding_2"/>
    <property type="match status" value="1"/>
</dbReference>
<evidence type="ECO:0000259" key="5">
    <source>
        <dbReference type="Pfam" id="PF03446"/>
    </source>
</evidence>
<evidence type="ECO:0000313" key="7">
    <source>
        <dbReference type="EMBL" id="PRY07806.1"/>
    </source>
</evidence>
<evidence type="ECO:0000313" key="8">
    <source>
        <dbReference type="Proteomes" id="UP000238083"/>
    </source>
</evidence>
<dbReference type="GO" id="GO:0051287">
    <property type="term" value="F:NAD binding"/>
    <property type="evidence" value="ECO:0007669"/>
    <property type="project" value="InterPro"/>
</dbReference>
<gene>
    <name evidence="7" type="ORF">CLV37_12711</name>
</gene>
<dbReference type="AlphaFoldDB" id="A0A2T0QSG9"/>
<sequence>MSTDKTVAYEVAVPVGGAPDVVFVGVGAIGLPMATRLKLGGHRITAVDPFPTARAKAEDTGLSTAASILEVLPFSGVVVVMVATAAQLSELVTTALGVGAVLPDQTWIVMSTVGPDAVRIEAGRLSAAGARVLDVPVTGGVARASTGELTLFASGDRDVIEEERQLLGCLGTVRVVGTAIGEGQSVKVVNQHLCSIHIVAAAEALALAARLGLDPGAVLDLVSSGAGGSWMLNDRGPRMLEDTDVTVTSTIGIFVKDSNLVATAADQLGADIPLLRAAQERYTRAVELGLERRDDSRVIETYQVEATARSDAGER</sequence>
<dbReference type="EMBL" id="PVZF01000027">
    <property type="protein sequence ID" value="PRY07806.1"/>
    <property type="molecule type" value="Genomic_DNA"/>
</dbReference>
<dbReference type="InterPro" id="IPR029154">
    <property type="entry name" value="HIBADH-like_NADP-bd"/>
</dbReference>
<dbReference type="Pfam" id="PF14833">
    <property type="entry name" value="NAD_binding_11"/>
    <property type="match status" value="1"/>
</dbReference>